<feature type="coiled-coil region" evidence="1">
    <location>
        <begin position="324"/>
        <end position="358"/>
    </location>
</feature>
<dbReference type="HOGENOM" id="CLU_049472_0_0_1"/>
<feature type="region of interest" description="Disordered" evidence="2">
    <location>
        <begin position="171"/>
        <end position="194"/>
    </location>
</feature>
<evidence type="ECO:0000313" key="3">
    <source>
        <dbReference type="EMBL" id="EGG02479.1"/>
    </source>
</evidence>
<proteinExistence type="predicted"/>
<sequence>MQPEFFPDPHSEAPALNPSITIQPLCGEPTTKVKSESQAKNRHPIRVPPIPTGRSRHLQIETLRTPQEGSSVVENTVDMDWSRKRIASAELKPNVKHVKVEEVDQAMPIRKTKTKSSEKKSPRILQFKPVCGGVPGVSDFDTVHRFLSISLGSGSGDVNGSSKIDRFEEDLSDSKLNQGSSKRSSKAVSFSAKDIQTKARKEPCVSSKGENIKDKQVGDLIDFSDSEIMDTGNLVIGKETPPIAFAKSNKALNTAKGSAKSGVDIFLEERGREERISALECSTTQLGEKLELNTTNCFRHSMQLEKHDHSISNMQSNMDRVERVESKVLAIATLEEKFKSLEHEVIKLRTQLGRAMREISTHEDMFVRLMEPAEVETSSEDDDSNANES</sequence>
<keyword evidence="4" id="KW-1185">Reference proteome</keyword>
<dbReference type="EMBL" id="GL883130">
    <property type="protein sequence ID" value="EGG02479.1"/>
    <property type="molecule type" value="Genomic_DNA"/>
</dbReference>
<dbReference type="Proteomes" id="UP000001072">
    <property type="component" value="Unassembled WGS sequence"/>
</dbReference>
<dbReference type="AlphaFoldDB" id="F4RYI8"/>
<evidence type="ECO:0000256" key="1">
    <source>
        <dbReference type="SAM" id="Coils"/>
    </source>
</evidence>
<accession>F4RYI8</accession>
<feature type="compositionally biased region" description="Low complexity" evidence="2">
    <location>
        <begin position="180"/>
        <end position="193"/>
    </location>
</feature>
<dbReference type="GeneID" id="18935854"/>
<dbReference type="KEGG" id="mlr:MELLADRAFT_91296"/>
<dbReference type="VEuPathDB" id="FungiDB:MELLADRAFT_91296"/>
<gene>
    <name evidence="3" type="ORF">MELLADRAFT_91296</name>
</gene>
<name>F4RYI8_MELLP</name>
<protein>
    <submittedName>
        <fullName evidence="3">Uncharacterized protein</fullName>
    </submittedName>
</protein>
<dbReference type="InParanoid" id="F4RYI8"/>
<evidence type="ECO:0000313" key="4">
    <source>
        <dbReference type="Proteomes" id="UP000001072"/>
    </source>
</evidence>
<organism evidence="4">
    <name type="scientific">Melampsora larici-populina (strain 98AG31 / pathotype 3-4-7)</name>
    <name type="common">Poplar leaf rust fungus</name>
    <dbReference type="NCBI Taxonomy" id="747676"/>
    <lineage>
        <taxon>Eukaryota</taxon>
        <taxon>Fungi</taxon>
        <taxon>Dikarya</taxon>
        <taxon>Basidiomycota</taxon>
        <taxon>Pucciniomycotina</taxon>
        <taxon>Pucciniomycetes</taxon>
        <taxon>Pucciniales</taxon>
        <taxon>Melampsoraceae</taxon>
        <taxon>Melampsora</taxon>
    </lineage>
</organism>
<evidence type="ECO:0000256" key="2">
    <source>
        <dbReference type="SAM" id="MobiDB-lite"/>
    </source>
</evidence>
<reference evidence="4" key="1">
    <citation type="journal article" date="2011" name="Proc. Natl. Acad. Sci. U.S.A.">
        <title>Obligate biotrophy features unraveled by the genomic analysis of rust fungi.</title>
        <authorList>
            <person name="Duplessis S."/>
            <person name="Cuomo C.A."/>
            <person name="Lin Y.-C."/>
            <person name="Aerts A."/>
            <person name="Tisserant E."/>
            <person name="Veneault-Fourrey C."/>
            <person name="Joly D.L."/>
            <person name="Hacquard S."/>
            <person name="Amselem J."/>
            <person name="Cantarel B.L."/>
            <person name="Chiu R."/>
            <person name="Coutinho P.M."/>
            <person name="Feau N."/>
            <person name="Field M."/>
            <person name="Frey P."/>
            <person name="Gelhaye E."/>
            <person name="Goldberg J."/>
            <person name="Grabherr M.G."/>
            <person name="Kodira C.D."/>
            <person name="Kohler A."/>
            <person name="Kuees U."/>
            <person name="Lindquist E.A."/>
            <person name="Lucas S.M."/>
            <person name="Mago R."/>
            <person name="Mauceli E."/>
            <person name="Morin E."/>
            <person name="Murat C."/>
            <person name="Pangilinan J.L."/>
            <person name="Park R."/>
            <person name="Pearson M."/>
            <person name="Quesneville H."/>
            <person name="Rouhier N."/>
            <person name="Sakthikumar S."/>
            <person name="Salamov A.A."/>
            <person name="Schmutz J."/>
            <person name="Selles B."/>
            <person name="Shapiro H."/>
            <person name="Tanguay P."/>
            <person name="Tuskan G.A."/>
            <person name="Henrissat B."/>
            <person name="Van de Peer Y."/>
            <person name="Rouze P."/>
            <person name="Ellis J.G."/>
            <person name="Dodds P.N."/>
            <person name="Schein J.E."/>
            <person name="Zhong S."/>
            <person name="Hamelin R.C."/>
            <person name="Grigoriev I.V."/>
            <person name="Szabo L.J."/>
            <person name="Martin F."/>
        </authorList>
    </citation>
    <scope>NUCLEOTIDE SEQUENCE [LARGE SCALE GENOMIC DNA]</scope>
    <source>
        <strain evidence="4">98AG31 / pathotype 3-4-7</strain>
    </source>
</reference>
<keyword evidence="1" id="KW-0175">Coiled coil</keyword>
<feature type="region of interest" description="Disordered" evidence="2">
    <location>
        <begin position="1"/>
        <end position="55"/>
    </location>
</feature>
<dbReference type="RefSeq" id="XP_007414168.1">
    <property type="nucleotide sequence ID" value="XM_007414106.1"/>
</dbReference>